<name>A0A8S5TI53_9CAUD</name>
<evidence type="ECO:0000313" key="1">
    <source>
        <dbReference type="EMBL" id="DAF62715.1"/>
    </source>
</evidence>
<protein>
    <submittedName>
        <fullName evidence="1">Uncharacterized protein</fullName>
    </submittedName>
</protein>
<dbReference type="EMBL" id="BK032827">
    <property type="protein sequence ID" value="DAF62715.1"/>
    <property type="molecule type" value="Genomic_DNA"/>
</dbReference>
<sequence>MRKKFRLHSRTFSFDDVFLQSCMIQSHDIGMKNHALVRVIITYVRYCDNRRNS</sequence>
<accession>A0A8S5TI53</accession>
<reference evidence="1" key="1">
    <citation type="journal article" date="2021" name="Proc. Natl. Acad. Sci. U.S.A.">
        <title>A Catalog of Tens of Thousands of Viruses from Human Metagenomes Reveals Hidden Associations with Chronic Diseases.</title>
        <authorList>
            <person name="Tisza M.J."/>
            <person name="Buck C.B."/>
        </authorList>
    </citation>
    <scope>NUCLEOTIDE SEQUENCE</scope>
    <source>
        <strain evidence="1">CtMnh10</strain>
    </source>
</reference>
<proteinExistence type="predicted"/>
<organism evidence="1">
    <name type="scientific">Myoviridae sp. ctMnh10</name>
    <dbReference type="NCBI Taxonomy" id="2827682"/>
    <lineage>
        <taxon>Viruses</taxon>
        <taxon>Duplodnaviria</taxon>
        <taxon>Heunggongvirae</taxon>
        <taxon>Uroviricota</taxon>
        <taxon>Caudoviricetes</taxon>
    </lineage>
</organism>